<name>A0A9P8V0A0_9PEZI</name>
<comment type="caution">
    <text evidence="3">The sequence shown here is derived from an EMBL/GenBank/DDBJ whole genome shotgun (WGS) entry which is preliminary data.</text>
</comment>
<keyword evidence="4" id="KW-1185">Reference proteome</keyword>
<evidence type="ECO:0000259" key="2">
    <source>
        <dbReference type="Pfam" id="PF12697"/>
    </source>
</evidence>
<evidence type="ECO:0000256" key="1">
    <source>
        <dbReference type="ARBA" id="ARBA00029464"/>
    </source>
</evidence>
<protein>
    <submittedName>
        <fullName evidence="3">Hydrolase of the alpha/beta superfamily</fullName>
    </submittedName>
</protein>
<accession>A0A9P8V0A0</accession>
<comment type="similarity">
    <text evidence="1">Belongs to the polyketide transferase af380 family.</text>
</comment>
<dbReference type="InterPro" id="IPR029058">
    <property type="entry name" value="AB_hydrolase_fold"/>
</dbReference>
<dbReference type="PANTHER" id="PTHR47751:SF1">
    <property type="entry name" value="SUPERFAMILY HYDROLASE, PUTATIVE (AFU_ORTHOLOGUE AFUA_2G16580)-RELATED"/>
    <property type="match status" value="1"/>
</dbReference>
<dbReference type="Proteomes" id="UP000770015">
    <property type="component" value="Unassembled WGS sequence"/>
</dbReference>
<dbReference type="OrthoDB" id="2498029at2759"/>
<sequence>MAGPRSINYPSRGLTIAADLYLPLSSAPDRKGAALVVGHPGTGIKEQASGLYARRLAEAGFITLAFDAAYYGESGGTPRGLEDPAQRVEDIKCAATYLATEGAAAGVDPSRIGLVGICASGGYGIFAAATDMRLRAVAVVSLGCFGQLTRESMDSATLRQQFAQGAEDRLAEARGEEPTMIGILDVPGAGEAVAYYRTEGRGKHPRSKNEYVRRSIELMAVYDSFAHIDWIAPRPILMIMGSEAVTRHMTEGAFKRAAEPKELIVIEGKQHVDLYDDTSESVPKMVEFLAKALAE</sequence>
<gene>
    <name evidence="3" type="ORF">F5X68DRAFT_271906</name>
</gene>
<dbReference type="AlphaFoldDB" id="A0A9P8V0A0"/>
<dbReference type="Pfam" id="PF12697">
    <property type="entry name" value="Abhydrolase_6"/>
    <property type="match status" value="1"/>
</dbReference>
<dbReference type="Gene3D" id="3.40.50.1820">
    <property type="entry name" value="alpha/beta hydrolase"/>
    <property type="match status" value="1"/>
</dbReference>
<evidence type="ECO:0000313" key="4">
    <source>
        <dbReference type="Proteomes" id="UP000770015"/>
    </source>
</evidence>
<dbReference type="Gene3D" id="1.10.10.800">
    <property type="match status" value="1"/>
</dbReference>
<feature type="domain" description="AB hydrolase-1" evidence="2">
    <location>
        <begin position="51"/>
        <end position="275"/>
    </location>
</feature>
<dbReference type="PANTHER" id="PTHR47751">
    <property type="entry name" value="SUPERFAMILY HYDROLASE, PUTATIVE (AFU_ORTHOLOGUE AFUA_2G16580)-RELATED"/>
    <property type="match status" value="1"/>
</dbReference>
<proteinExistence type="inferred from homology"/>
<dbReference type="GO" id="GO:0016787">
    <property type="term" value="F:hydrolase activity"/>
    <property type="evidence" value="ECO:0007669"/>
    <property type="project" value="UniProtKB-KW"/>
</dbReference>
<organism evidence="3 4">
    <name type="scientific">Plectosphaerella plurivora</name>
    <dbReference type="NCBI Taxonomy" id="936078"/>
    <lineage>
        <taxon>Eukaryota</taxon>
        <taxon>Fungi</taxon>
        <taxon>Dikarya</taxon>
        <taxon>Ascomycota</taxon>
        <taxon>Pezizomycotina</taxon>
        <taxon>Sordariomycetes</taxon>
        <taxon>Hypocreomycetidae</taxon>
        <taxon>Glomerellales</taxon>
        <taxon>Plectosphaerellaceae</taxon>
        <taxon>Plectosphaerella</taxon>
    </lineage>
</organism>
<dbReference type="InterPro" id="IPR000073">
    <property type="entry name" value="AB_hydrolase_1"/>
</dbReference>
<keyword evidence="3" id="KW-0378">Hydrolase</keyword>
<dbReference type="SUPFAM" id="SSF53474">
    <property type="entry name" value="alpha/beta-Hydrolases"/>
    <property type="match status" value="1"/>
</dbReference>
<reference evidence="3" key="1">
    <citation type="journal article" date="2021" name="Nat. Commun.">
        <title>Genetic determinants of endophytism in the Arabidopsis root mycobiome.</title>
        <authorList>
            <person name="Mesny F."/>
            <person name="Miyauchi S."/>
            <person name="Thiergart T."/>
            <person name="Pickel B."/>
            <person name="Atanasova L."/>
            <person name="Karlsson M."/>
            <person name="Huettel B."/>
            <person name="Barry K.W."/>
            <person name="Haridas S."/>
            <person name="Chen C."/>
            <person name="Bauer D."/>
            <person name="Andreopoulos W."/>
            <person name="Pangilinan J."/>
            <person name="LaButti K."/>
            <person name="Riley R."/>
            <person name="Lipzen A."/>
            <person name="Clum A."/>
            <person name="Drula E."/>
            <person name="Henrissat B."/>
            <person name="Kohler A."/>
            <person name="Grigoriev I.V."/>
            <person name="Martin F.M."/>
            <person name="Hacquard S."/>
        </authorList>
    </citation>
    <scope>NUCLEOTIDE SEQUENCE</scope>
    <source>
        <strain evidence="3">MPI-SDFR-AT-0117</strain>
    </source>
</reference>
<dbReference type="InterPro" id="IPR051411">
    <property type="entry name" value="Polyketide_trans_af380"/>
</dbReference>
<evidence type="ECO:0000313" key="3">
    <source>
        <dbReference type="EMBL" id="KAH6661478.1"/>
    </source>
</evidence>
<dbReference type="EMBL" id="JAGSXJ010000053">
    <property type="protein sequence ID" value="KAH6661478.1"/>
    <property type="molecule type" value="Genomic_DNA"/>
</dbReference>